<evidence type="ECO:0000256" key="6">
    <source>
        <dbReference type="ARBA" id="ARBA00022692"/>
    </source>
</evidence>
<evidence type="ECO:0000256" key="5">
    <source>
        <dbReference type="ARBA" id="ARBA00022519"/>
    </source>
</evidence>
<protein>
    <submittedName>
        <fullName evidence="12">Type IV pilus assembly protein PilC</fullName>
    </submittedName>
</protein>
<dbReference type="PRINTS" id="PR00812">
    <property type="entry name" value="BCTERIALGSPF"/>
</dbReference>
<evidence type="ECO:0000256" key="9">
    <source>
        <dbReference type="RuleBase" id="RU003923"/>
    </source>
</evidence>
<proteinExistence type="inferred from homology"/>
<feature type="domain" description="Type II secretion system protein GspF" evidence="11">
    <location>
        <begin position="68"/>
        <end position="191"/>
    </location>
</feature>
<comment type="caution">
    <text evidence="12">The sequence shown here is derived from an EMBL/GenBank/DDBJ whole genome shotgun (WGS) entry which is preliminary data.</text>
</comment>
<organism evidence="12 13">
    <name type="scientific">Hypnocyclicus thermotrophus</name>
    <dbReference type="NCBI Taxonomy" id="1627895"/>
    <lineage>
        <taxon>Bacteria</taxon>
        <taxon>Fusobacteriati</taxon>
        <taxon>Fusobacteriota</taxon>
        <taxon>Fusobacteriia</taxon>
        <taxon>Fusobacteriales</taxon>
        <taxon>Fusobacteriaceae</taxon>
        <taxon>Hypnocyclicus</taxon>
    </lineage>
</organism>
<evidence type="ECO:0000256" key="2">
    <source>
        <dbReference type="ARBA" id="ARBA00005745"/>
    </source>
</evidence>
<feature type="transmembrane region" description="Helical" evidence="10">
    <location>
        <begin position="374"/>
        <end position="394"/>
    </location>
</feature>
<evidence type="ECO:0000256" key="7">
    <source>
        <dbReference type="ARBA" id="ARBA00022989"/>
    </source>
</evidence>
<evidence type="ECO:0000313" key="13">
    <source>
        <dbReference type="Proteomes" id="UP000294678"/>
    </source>
</evidence>
<dbReference type="FunFam" id="1.20.81.30:FF:000001">
    <property type="entry name" value="Type II secretion system protein F"/>
    <property type="match status" value="2"/>
</dbReference>
<dbReference type="InterPro" id="IPR001992">
    <property type="entry name" value="T2SS_GspF/T4SS_PilC_CS"/>
</dbReference>
<accession>A0AA46DY84</accession>
<dbReference type="PANTHER" id="PTHR30012:SF0">
    <property type="entry name" value="TYPE II SECRETION SYSTEM PROTEIN F-RELATED"/>
    <property type="match status" value="1"/>
</dbReference>
<dbReference type="EMBL" id="SOBG01000005">
    <property type="protein sequence ID" value="TDT69800.1"/>
    <property type="molecule type" value="Genomic_DNA"/>
</dbReference>
<name>A0AA46DY84_9FUSO</name>
<dbReference type="InterPro" id="IPR003004">
    <property type="entry name" value="GspF/PilC"/>
</dbReference>
<feature type="transmembrane region" description="Helical" evidence="10">
    <location>
        <begin position="170"/>
        <end position="190"/>
    </location>
</feature>
<evidence type="ECO:0000259" key="11">
    <source>
        <dbReference type="Pfam" id="PF00482"/>
    </source>
</evidence>
<keyword evidence="8 10" id="KW-0472">Membrane</keyword>
<feature type="domain" description="Type II secretion system protein GspF" evidence="11">
    <location>
        <begin position="271"/>
        <end position="393"/>
    </location>
</feature>
<dbReference type="InterPro" id="IPR042094">
    <property type="entry name" value="T2SS_GspF_sf"/>
</dbReference>
<dbReference type="PANTHER" id="PTHR30012">
    <property type="entry name" value="GENERAL SECRETION PATHWAY PROTEIN"/>
    <property type="match status" value="1"/>
</dbReference>
<dbReference type="Proteomes" id="UP000294678">
    <property type="component" value="Unassembled WGS sequence"/>
</dbReference>
<evidence type="ECO:0000313" key="12">
    <source>
        <dbReference type="EMBL" id="TDT69800.1"/>
    </source>
</evidence>
<evidence type="ECO:0000256" key="1">
    <source>
        <dbReference type="ARBA" id="ARBA00004429"/>
    </source>
</evidence>
<keyword evidence="5" id="KW-0997">Cell inner membrane</keyword>
<dbReference type="RefSeq" id="WP_134113211.1">
    <property type="nucleotide sequence ID" value="NZ_SOBG01000005.1"/>
</dbReference>
<dbReference type="PROSITE" id="PS00874">
    <property type="entry name" value="T2SP_F"/>
    <property type="match status" value="1"/>
</dbReference>
<dbReference type="Pfam" id="PF00482">
    <property type="entry name" value="T2SSF"/>
    <property type="match status" value="2"/>
</dbReference>
<dbReference type="Gene3D" id="1.20.81.30">
    <property type="entry name" value="Type II secretion system (T2SS), domain F"/>
    <property type="match status" value="2"/>
</dbReference>
<comment type="similarity">
    <text evidence="2 9">Belongs to the GSP F family.</text>
</comment>
<reference evidence="12 13" key="1">
    <citation type="submission" date="2019-03" db="EMBL/GenBank/DDBJ databases">
        <title>Genomic Encyclopedia of Type Strains, Phase IV (KMG-IV): sequencing the most valuable type-strain genomes for metagenomic binning, comparative biology and taxonomic classification.</title>
        <authorList>
            <person name="Goeker M."/>
        </authorList>
    </citation>
    <scope>NUCLEOTIDE SEQUENCE [LARGE SCALE GENOMIC DNA]</scope>
    <source>
        <strain evidence="12 13">DSM 100055</strain>
    </source>
</reference>
<gene>
    <name evidence="12" type="ORF">EV215_1340</name>
</gene>
<evidence type="ECO:0000256" key="10">
    <source>
        <dbReference type="SAM" id="Phobius"/>
    </source>
</evidence>
<feature type="transmembrane region" description="Helical" evidence="10">
    <location>
        <begin position="222"/>
        <end position="240"/>
    </location>
</feature>
<sequence>MRYSYQGIDKKGKKYRGEREANSISELRKKLKKEGINLVKAVPIKKGGKKRKKNSIFSTIKRKEIVLFTRQLATMLDAGIPLLRTISILTEQNENIKFKEILEGVVRDLNSGVDLSTSIAKYPNQFDKLYVNMVKAGEASGSLETVLKRLAKSMEESEEIKGKVKGAMTYPIIVILISIIIVFGLMSFVVPRFKMMFDQFGKDLPSFTQFIFNVSDFFAKNWIIILGLTGVGLFLIYKYISTEKGKYNFHKFILKLPIFGPLNRKVAVSRFTRTMSTLLESGVNILTAFEIAGDTSGNTVISKVIEKSKISIREGNTLAKPLKESGEFPIMVTQMIEVGEESGTLIDMLAKVSDFQDVEVNETIQQALAALEPLAILVMAVFVGSIVIGLFLPLTQISDLVG</sequence>
<dbReference type="GO" id="GO:0015628">
    <property type="term" value="P:protein secretion by the type II secretion system"/>
    <property type="evidence" value="ECO:0007669"/>
    <property type="project" value="TreeGrafter"/>
</dbReference>
<evidence type="ECO:0000256" key="4">
    <source>
        <dbReference type="ARBA" id="ARBA00022475"/>
    </source>
</evidence>
<dbReference type="InterPro" id="IPR018076">
    <property type="entry name" value="T2SS_GspF_dom"/>
</dbReference>
<comment type="subcellular location">
    <subcellularLocation>
        <location evidence="1">Cell inner membrane</location>
        <topology evidence="1">Multi-pass membrane protein</topology>
    </subcellularLocation>
    <subcellularLocation>
        <location evidence="9">Cell membrane</location>
        <topology evidence="9">Multi-pass membrane protein</topology>
    </subcellularLocation>
</comment>
<keyword evidence="4" id="KW-1003">Cell membrane</keyword>
<keyword evidence="3 9" id="KW-0813">Transport</keyword>
<dbReference type="AlphaFoldDB" id="A0AA46DY84"/>
<keyword evidence="13" id="KW-1185">Reference proteome</keyword>
<evidence type="ECO:0000256" key="8">
    <source>
        <dbReference type="ARBA" id="ARBA00023136"/>
    </source>
</evidence>
<dbReference type="GO" id="GO:0005886">
    <property type="term" value="C:plasma membrane"/>
    <property type="evidence" value="ECO:0007669"/>
    <property type="project" value="UniProtKB-SubCell"/>
</dbReference>
<keyword evidence="7 10" id="KW-1133">Transmembrane helix</keyword>
<evidence type="ECO:0000256" key="3">
    <source>
        <dbReference type="ARBA" id="ARBA00022448"/>
    </source>
</evidence>
<keyword evidence="6 9" id="KW-0812">Transmembrane</keyword>